<accession>A0A9P4QVQ3</accession>
<dbReference type="Proteomes" id="UP000799444">
    <property type="component" value="Unassembled WGS sequence"/>
</dbReference>
<evidence type="ECO:0000313" key="2">
    <source>
        <dbReference type="EMBL" id="KAF2732173.1"/>
    </source>
</evidence>
<reference evidence="2" key="1">
    <citation type="journal article" date="2020" name="Stud. Mycol.">
        <title>101 Dothideomycetes genomes: a test case for predicting lifestyles and emergence of pathogens.</title>
        <authorList>
            <person name="Haridas S."/>
            <person name="Albert R."/>
            <person name="Binder M."/>
            <person name="Bloem J."/>
            <person name="Labutti K."/>
            <person name="Salamov A."/>
            <person name="Andreopoulos B."/>
            <person name="Baker S."/>
            <person name="Barry K."/>
            <person name="Bills G."/>
            <person name="Bluhm B."/>
            <person name="Cannon C."/>
            <person name="Castanera R."/>
            <person name="Culley D."/>
            <person name="Daum C."/>
            <person name="Ezra D."/>
            <person name="Gonzalez J."/>
            <person name="Henrissat B."/>
            <person name="Kuo A."/>
            <person name="Liang C."/>
            <person name="Lipzen A."/>
            <person name="Lutzoni F."/>
            <person name="Magnuson J."/>
            <person name="Mondo S."/>
            <person name="Nolan M."/>
            <person name="Ohm R."/>
            <person name="Pangilinan J."/>
            <person name="Park H.-J."/>
            <person name="Ramirez L."/>
            <person name="Alfaro M."/>
            <person name="Sun H."/>
            <person name="Tritt A."/>
            <person name="Yoshinaga Y."/>
            <person name="Zwiers L.-H."/>
            <person name="Turgeon B."/>
            <person name="Goodwin S."/>
            <person name="Spatafora J."/>
            <person name="Crous P."/>
            <person name="Grigoriev I."/>
        </authorList>
    </citation>
    <scope>NUCLEOTIDE SEQUENCE</scope>
    <source>
        <strain evidence="2">CBS 125425</strain>
    </source>
</reference>
<sequence>MLLNENRLRRDDDEGTDDASGRSSYGNFDQGRSPSRDARRSSLRGEYGSSGGRGRSSYRTSPSPRESRHDSTSMSPLHLPFRSRGRGRYEGHLLRSQSPHSRGRGYDEGHFRSPTRRPYRPRSASPSPSISPHGSASGRGRGFNTFEGPPRRSAPRRQSPPRHYDSHYYEGRYDGYEGPSNGYEGPYNSYEGSYNSYEEPYNSYEGPYNGYEGTSARSNTGYNQVHEGRHGGGAYERNDGRPTGDHDRRRGGPPARGRGRGF</sequence>
<dbReference type="AlphaFoldDB" id="A0A9P4QVQ3"/>
<feature type="compositionally biased region" description="Polar residues" evidence="1">
    <location>
        <begin position="21"/>
        <end position="33"/>
    </location>
</feature>
<feature type="compositionally biased region" description="Low complexity" evidence="1">
    <location>
        <begin position="55"/>
        <end position="64"/>
    </location>
</feature>
<name>A0A9P4QVQ3_9PLEO</name>
<proteinExistence type="predicted"/>
<evidence type="ECO:0000313" key="3">
    <source>
        <dbReference type="Proteomes" id="UP000799444"/>
    </source>
</evidence>
<feature type="compositionally biased region" description="Basic and acidic residues" evidence="1">
    <location>
        <begin position="1"/>
        <end position="12"/>
    </location>
</feature>
<feature type="compositionally biased region" description="Basic and acidic residues" evidence="1">
    <location>
        <begin position="162"/>
        <end position="175"/>
    </location>
</feature>
<protein>
    <submittedName>
        <fullName evidence="2">Uncharacterized protein</fullName>
    </submittedName>
</protein>
<feature type="region of interest" description="Disordered" evidence="1">
    <location>
        <begin position="1"/>
        <end position="262"/>
    </location>
</feature>
<feature type="compositionally biased region" description="Low complexity" evidence="1">
    <location>
        <begin position="121"/>
        <end position="132"/>
    </location>
</feature>
<keyword evidence="3" id="KW-1185">Reference proteome</keyword>
<feature type="compositionally biased region" description="Basic and acidic residues" evidence="1">
    <location>
        <begin position="226"/>
        <end position="250"/>
    </location>
</feature>
<gene>
    <name evidence="2" type="ORF">EJ04DRAFT_514030</name>
</gene>
<feature type="compositionally biased region" description="Low complexity" evidence="1">
    <location>
        <begin position="185"/>
        <end position="209"/>
    </location>
</feature>
<evidence type="ECO:0000256" key="1">
    <source>
        <dbReference type="SAM" id="MobiDB-lite"/>
    </source>
</evidence>
<organism evidence="2 3">
    <name type="scientific">Polyplosphaeria fusca</name>
    <dbReference type="NCBI Taxonomy" id="682080"/>
    <lineage>
        <taxon>Eukaryota</taxon>
        <taxon>Fungi</taxon>
        <taxon>Dikarya</taxon>
        <taxon>Ascomycota</taxon>
        <taxon>Pezizomycotina</taxon>
        <taxon>Dothideomycetes</taxon>
        <taxon>Pleosporomycetidae</taxon>
        <taxon>Pleosporales</taxon>
        <taxon>Tetraplosphaeriaceae</taxon>
        <taxon>Polyplosphaeria</taxon>
    </lineage>
</organism>
<dbReference type="EMBL" id="ML996181">
    <property type="protein sequence ID" value="KAF2732173.1"/>
    <property type="molecule type" value="Genomic_DNA"/>
</dbReference>
<comment type="caution">
    <text evidence="2">The sequence shown here is derived from an EMBL/GenBank/DDBJ whole genome shotgun (WGS) entry which is preliminary data.</text>
</comment>